<keyword evidence="2" id="KW-0547">Nucleotide-binding</keyword>
<gene>
    <name evidence="5" type="ORF">H9710_05395</name>
</gene>
<dbReference type="GO" id="GO:0015833">
    <property type="term" value="P:peptide transport"/>
    <property type="evidence" value="ECO:0007669"/>
    <property type="project" value="InterPro"/>
</dbReference>
<dbReference type="PANTHER" id="PTHR43067:SF3">
    <property type="entry name" value="MALTOSE ABC TRANSPORTER, ATP-BINDING PROTEIN"/>
    <property type="match status" value="1"/>
</dbReference>
<dbReference type="EMBL" id="DWXG01000042">
    <property type="protein sequence ID" value="HJB98001.1"/>
    <property type="molecule type" value="Genomic_DNA"/>
</dbReference>
<dbReference type="SUPFAM" id="SSF52540">
    <property type="entry name" value="P-loop containing nucleoside triphosphate hydrolases"/>
    <property type="match status" value="1"/>
</dbReference>
<reference evidence="5" key="1">
    <citation type="journal article" date="2021" name="PeerJ">
        <title>Extensive microbial diversity within the chicken gut microbiome revealed by metagenomics and culture.</title>
        <authorList>
            <person name="Gilroy R."/>
            <person name="Ravi A."/>
            <person name="Getino M."/>
            <person name="Pursley I."/>
            <person name="Horton D.L."/>
            <person name="Alikhan N.F."/>
            <person name="Baker D."/>
            <person name="Gharbi K."/>
            <person name="Hall N."/>
            <person name="Watson M."/>
            <person name="Adriaenssens E.M."/>
            <person name="Foster-Nyarko E."/>
            <person name="Jarju S."/>
            <person name="Secka A."/>
            <person name="Antonio M."/>
            <person name="Oren A."/>
            <person name="Chaudhuri R.R."/>
            <person name="La Ragione R."/>
            <person name="Hildebrand F."/>
            <person name="Pallen M.J."/>
        </authorList>
    </citation>
    <scope>NUCLEOTIDE SEQUENCE</scope>
    <source>
        <strain evidence="5">CHK185-1770</strain>
    </source>
</reference>
<dbReference type="InterPro" id="IPR003593">
    <property type="entry name" value="AAA+_ATPase"/>
</dbReference>
<dbReference type="PROSITE" id="PS50893">
    <property type="entry name" value="ABC_TRANSPORTER_2"/>
    <property type="match status" value="1"/>
</dbReference>
<dbReference type="NCBIfam" id="TIGR01727">
    <property type="entry name" value="oligo_HPY"/>
    <property type="match status" value="1"/>
</dbReference>
<organism evidence="5 6">
    <name type="scientific">Candidatus Acutalibacter pullicola</name>
    <dbReference type="NCBI Taxonomy" id="2838417"/>
    <lineage>
        <taxon>Bacteria</taxon>
        <taxon>Bacillati</taxon>
        <taxon>Bacillota</taxon>
        <taxon>Clostridia</taxon>
        <taxon>Eubacteriales</taxon>
        <taxon>Acutalibacteraceae</taxon>
        <taxon>Acutalibacter</taxon>
    </lineage>
</organism>
<feature type="domain" description="ABC transporter" evidence="4">
    <location>
        <begin position="2"/>
        <end position="255"/>
    </location>
</feature>
<dbReference type="GO" id="GO:0005524">
    <property type="term" value="F:ATP binding"/>
    <property type="evidence" value="ECO:0007669"/>
    <property type="project" value="UniProtKB-KW"/>
</dbReference>
<dbReference type="PROSITE" id="PS00211">
    <property type="entry name" value="ABC_TRANSPORTER_1"/>
    <property type="match status" value="1"/>
</dbReference>
<dbReference type="InterPro" id="IPR013563">
    <property type="entry name" value="Oligopep_ABC_C"/>
</dbReference>
<dbReference type="CDD" id="cd03257">
    <property type="entry name" value="ABC_NikE_OppD_transporters"/>
    <property type="match status" value="1"/>
</dbReference>
<dbReference type="InterPro" id="IPR017871">
    <property type="entry name" value="ABC_transporter-like_CS"/>
</dbReference>
<evidence type="ECO:0000259" key="4">
    <source>
        <dbReference type="PROSITE" id="PS50893"/>
    </source>
</evidence>
<evidence type="ECO:0000256" key="2">
    <source>
        <dbReference type="ARBA" id="ARBA00022741"/>
    </source>
</evidence>
<proteinExistence type="predicted"/>
<dbReference type="Proteomes" id="UP000826793">
    <property type="component" value="Unassembled WGS sequence"/>
</dbReference>
<evidence type="ECO:0000256" key="3">
    <source>
        <dbReference type="ARBA" id="ARBA00022840"/>
    </source>
</evidence>
<dbReference type="Pfam" id="PF00005">
    <property type="entry name" value="ABC_tran"/>
    <property type="match status" value="1"/>
</dbReference>
<evidence type="ECO:0000313" key="6">
    <source>
        <dbReference type="Proteomes" id="UP000826793"/>
    </source>
</evidence>
<dbReference type="AlphaFoldDB" id="A0A9D2MVT0"/>
<dbReference type="Gene3D" id="3.40.50.300">
    <property type="entry name" value="P-loop containing nucleotide triphosphate hydrolases"/>
    <property type="match status" value="1"/>
</dbReference>
<keyword evidence="3 5" id="KW-0067">ATP-binding</keyword>
<evidence type="ECO:0000313" key="5">
    <source>
        <dbReference type="EMBL" id="HJB98001.1"/>
    </source>
</evidence>
<dbReference type="InterPro" id="IPR003439">
    <property type="entry name" value="ABC_transporter-like_ATP-bd"/>
</dbReference>
<reference evidence="5" key="2">
    <citation type="submission" date="2021-04" db="EMBL/GenBank/DDBJ databases">
        <authorList>
            <person name="Gilroy R."/>
        </authorList>
    </citation>
    <scope>NUCLEOTIDE SEQUENCE</scope>
    <source>
        <strain evidence="5">CHK185-1770</strain>
    </source>
</reference>
<dbReference type="SMART" id="SM00382">
    <property type="entry name" value="AAA"/>
    <property type="match status" value="1"/>
</dbReference>
<dbReference type="PANTHER" id="PTHR43067">
    <property type="entry name" value="OLIGOPEPTIDE/DIPEPTIDE ABC TRANSPORTER, ATPASE SUBUNIT"/>
    <property type="match status" value="1"/>
</dbReference>
<comment type="caution">
    <text evidence="5">The sequence shown here is derived from an EMBL/GenBank/DDBJ whole genome shotgun (WGS) entry which is preliminary data.</text>
</comment>
<accession>A0A9D2MVT0</accession>
<keyword evidence="1" id="KW-0813">Transport</keyword>
<protein>
    <submittedName>
        <fullName evidence="5">ABC transporter ATP-binding protein</fullName>
    </submittedName>
</protein>
<dbReference type="GO" id="GO:0016887">
    <property type="term" value="F:ATP hydrolysis activity"/>
    <property type="evidence" value="ECO:0007669"/>
    <property type="project" value="InterPro"/>
</dbReference>
<dbReference type="InterPro" id="IPR027417">
    <property type="entry name" value="P-loop_NTPase"/>
</dbReference>
<dbReference type="Pfam" id="PF08352">
    <property type="entry name" value="oligo_HPY"/>
    <property type="match status" value="1"/>
</dbReference>
<sequence>MLKVENLSASYQTVNGDIHVLKDLNFTINDNEIFGIAGESGCGKTTLLKTLYDIVEFPLVIDQGKVIFSGEKNGQKFSFESGDIRKTWWNNISYVPQAAQSVLNPIVRLKQQFLDSIPKEDRKNETEQETLARVGKYLEELSLSPDVLEAFPFQLSGGMRQRVIIALATFMGPRLVLADEPTTALDVVVQRGILMMLTHLQKQLKNTMVIVSHDMGVHYQITDRMAIMYSGSVVELGKTEDIFNDPVHPYTTMLVNALPRVGDRSQRVGIPGRPPALASPPPGCRFAPRCPHATDRCRSEVPVFREVKPGRFAACHLLNEEVQKNG</sequence>
<evidence type="ECO:0000256" key="1">
    <source>
        <dbReference type="ARBA" id="ARBA00022448"/>
    </source>
</evidence>
<name>A0A9D2MVT0_9FIRM</name>